<dbReference type="SUPFAM" id="SSF110296">
    <property type="entry name" value="Oligoxyloglucan reducing end-specific cellobiohydrolase"/>
    <property type="match status" value="2"/>
</dbReference>
<sequence>MQKIKLLMLVSAIAFLGAACTPGVGGVAGDGGVWFSLNRGERWEQKVLIHADGASRQTINSLDFHKLVFSPQDSRKIFALSAQGGLWISWNAGNNWDLIISASGVNDIAIHPTQPRTFYVAVGASIAKTESDGDVFKAVYTNDQKLNEVASLALNPANPAILYAGTKNGQVLVSENSGASWREIAKLESAVEKLAIHPAKPDIMYAGISGRGLAQSTDKGKNWKFFEASEFRDFVLIPTGIIYASRHGLLRSLNQGQDWVNLPLISDKNDSNIYSLAVNPKNPLEIFYGTRSTFYRSLDGGFNWIPRSLPTTRASLSILINPDNQDMIYLGVGRVR</sequence>
<evidence type="ECO:0008006" key="4">
    <source>
        <dbReference type="Google" id="ProtNLM"/>
    </source>
</evidence>
<dbReference type="InterPro" id="IPR052025">
    <property type="entry name" value="Xyloglucanase_GH74"/>
</dbReference>
<dbReference type="EMBL" id="MHKO01000048">
    <property type="protein sequence ID" value="OGY91360.1"/>
    <property type="molecule type" value="Genomic_DNA"/>
</dbReference>
<dbReference type="AlphaFoldDB" id="A0A1G2BSH8"/>
<gene>
    <name evidence="2" type="ORF">A3H70_02730</name>
</gene>
<dbReference type="PANTHER" id="PTHR43739:SF5">
    <property type="entry name" value="EXO-ALPHA-SIALIDASE"/>
    <property type="match status" value="1"/>
</dbReference>
<proteinExistence type="predicted"/>
<dbReference type="InterPro" id="IPR015943">
    <property type="entry name" value="WD40/YVTN_repeat-like_dom_sf"/>
</dbReference>
<feature type="signal peptide" evidence="1">
    <location>
        <begin position="1"/>
        <end position="18"/>
    </location>
</feature>
<dbReference type="STRING" id="1798553.A3H70_02730"/>
<reference evidence="2 3" key="1">
    <citation type="journal article" date="2016" name="Nat. Commun.">
        <title>Thousands of microbial genomes shed light on interconnected biogeochemical processes in an aquifer system.</title>
        <authorList>
            <person name="Anantharaman K."/>
            <person name="Brown C.T."/>
            <person name="Hug L.A."/>
            <person name="Sharon I."/>
            <person name="Castelle C.J."/>
            <person name="Probst A.J."/>
            <person name="Thomas B.C."/>
            <person name="Singh A."/>
            <person name="Wilkins M.J."/>
            <person name="Karaoz U."/>
            <person name="Brodie E.L."/>
            <person name="Williams K.H."/>
            <person name="Hubbard S.S."/>
            <person name="Banfield J.F."/>
        </authorList>
    </citation>
    <scope>NUCLEOTIDE SEQUENCE [LARGE SCALE GENOMIC DNA]</scope>
</reference>
<comment type="caution">
    <text evidence="2">The sequence shown here is derived from an EMBL/GenBank/DDBJ whole genome shotgun (WGS) entry which is preliminary data.</text>
</comment>
<evidence type="ECO:0000313" key="2">
    <source>
        <dbReference type="EMBL" id="OGY91360.1"/>
    </source>
</evidence>
<organism evidence="2 3">
    <name type="scientific">Candidatus Komeilibacteria bacterium RIFCSPLOWO2_02_FULL_48_11</name>
    <dbReference type="NCBI Taxonomy" id="1798553"/>
    <lineage>
        <taxon>Bacteria</taxon>
        <taxon>Candidatus Komeiliibacteriota</taxon>
    </lineage>
</organism>
<keyword evidence="1" id="KW-0732">Signal</keyword>
<protein>
    <recommendedName>
        <fullName evidence="4">Sortilin N-terminal domain-containing protein</fullName>
    </recommendedName>
</protein>
<name>A0A1G2BSH8_9BACT</name>
<dbReference type="PROSITE" id="PS51257">
    <property type="entry name" value="PROKAR_LIPOPROTEIN"/>
    <property type="match status" value="1"/>
</dbReference>
<evidence type="ECO:0000256" key="1">
    <source>
        <dbReference type="SAM" id="SignalP"/>
    </source>
</evidence>
<feature type="chain" id="PRO_5009582141" description="Sortilin N-terminal domain-containing protein" evidence="1">
    <location>
        <begin position="19"/>
        <end position="336"/>
    </location>
</feature>
<dbReference type="Proteomes" id="UP000178109">
    <property type="component" value="Unassembled WGS sequence"/>
</dbReference>
<accession>A0A1G2BSH8</accession>
<dbReference type="PANTHER" id="PTHR43739">
    <property type="entry name" value="XYLOGLUCANASE (EUROFUNG)"/>
    <property type="match status" value="1"/>
</dbReference>
<dbReference type="Gene3D" id="2.130.10.10">
    <property type="entry name" value="YVTN repeat-like/Quinoprotein amine dehydrogenase"/>
    <property type="match status" value="3"/>
</dbReference>
<dbReference type="GO" id="GO:0010411">
    <property type="term" value="P:xyloglucan metabolic process"/>
    <property type="evidence" value="ECO:0007669"/>
    <property type="project" value="TreeGrafter"/>
</dbReference>
<evidence type="ECO:0000313" key="3">
    <source>
        <dbReference type="Proteomes" id="UP000178109"/>
    </source>
</evidence>